<dbReference type="SMART" id="SM01117">
    <property type="entry name" value="Cyt-b5"/>
    <property type="match status" value="1"/>
</dbReference>
<proteinExistence type="inferred from homology"/>
<dbReference type="GO" id="GO:0020037">
    <property type="term" value="F:heme binding"/>
    <property type="evidence" value="ECO:0007669"/>
    <property type="project" value="UniProtKB-UniRule"/>
</dbReference>
<protein>
    <submittedName>
        <fullName evidence="9">Uncharacterized protein</fullName>
    </submittedName>
</protein>
<comment type="subcellular location">
    <subcellularLocation>
        <location evidence="1">Membrane</location>
    </subcellularLocation>
</comment>
<dbReference type="VEuPathDB" id="VectorBase:PPAI004285"/>
<evidence type="ECO:0000256" key="7">
    <source>
        <dbReference type="ARBA" id="ARBA00038168"/>
    </source>
</evidence>
<evidence type="ECO:0000313" key="10">
    <source>
        <dbReference type="Proteomes" id="UP000092462"/>
    </source>
</evidence>
<accession>A0A1B0D9H3</accession>
<dbReference type="InterPro" id="IPR050668">
    <property type="entry name" value="Cytochrome_b5"/>
</dbReference>
<dbReference type="PROSITE" id="PS50255">
    <property type="entry name" value="CYTOCHROME_B5_2"/>
    <property type="match status" value="1"/>
</dbReference>
<evidence type="ECO:0000313" key="9">
    <source>
        <dbReference type="EnsemblMetazoa" id="PPAI004285-PA"/>
    </source>
</evidence>
<dbReference type="Pfam" id="PF00173">
    <property type="entry name" value="Cyt-b5"/>
    <property type="match status" value="1"/>
</dbReference>
<dbReference type="GO" id="GO:0016020">
    <property type="term" value="C:membrane"/>
    <property type="evidence" value="ECO:0007669"/>
    <property type="project" value="UniProtKB-SubCell"/>
</dbReference>
<keyword evidence="4 8" id="KW-0479">Metal-binding</keyword>
<evidence type="ECO:0000256" key="5">
    <source>
        <dbReference type="ARBA" id="ARBA00023004"/>
    </source>
</evidence>
<dbReference type="PRINTS" id="PR00363">
    <property type="entry name" value="CYTOCHROMEB5"/>
</dbReference>
<comment type="similarity">
    <text evidence="7 8">Belongs to the cytochrome b5 family.</text>
</comment>
<dbReference type="AlphaFoldDB" id="A0A1B0D9H3"/>
<name>A0A1B0D9H3_PHLPP</name>
<evidence type="ECO:0000256" key="1">
    <source>
        <dbReference type="ARBA" id="ARBA00004370"/>
    </source>
</evidence>
<reference evidence="9" key="1">
    <citation type="submission" date="2022-08" db="UniProtKB">
        <authorList>
            <consortium name="EnsemblMetazoa"/>
        </authorList>
    </citation>
    <scope>IDENTIFICATION</scope>
    <source>
        <strain evidence="9">Israel</strain>
    </source>
</reference>
<sequence>MSQTFTKEEVAKKNGKNGNDCWLIIKNSVYDVTGYLKEHPGGDDLILEWGGKDGTKAFNDFGHSSDALKDLKKLKIGELAEEIKVPKQL</sequence>
<keyword evidence="6" id="KW-0472">Membrane</keyword>
<evidence type="ECO:0000256" key="3">
    <source>
        <dbReference type="ARBA" id="ARBA00022692"/>
    </source>
</evidence>
<keyword evidence="2 8" id="KW-0349">Heme</keyword>
<evidence type="ECO:0000256" key="4">
    <source>
        <dbReference type="ARBA" id="ARBA00022723"/>
    </source>
</evidence>
<dbReference type="PANTHER" id="PTHR19359">
    <property type="entry name" value="CYTOCHROME B5"/>
    <property type="match status" value="1"/>
</dbReference>
<evidence type="ECO:0000256" key="8">
    <source>
        <dbReference type="RuleBase" id="RU362121"/>
    </source>
</evidence>
<dbReference type="InterPro" id="IPR018506">
    <property type="entry name" value="Cyt_B5_heme-BS"/>
</dbReference>
<dbReference type="InterPro" id="IPR036400">
    <property type="entry name" value="Cyt_B5-like_heme/steroid_sf"/>
</dbReference>
<dbReference type="Proteomes" id="UP000092462">
    <property type="component" value="Unassembled WGS sequence"/>
</dbReference>
<evidence type="ECO:0000256" key="2">
    <source>
        <dbReference type="ARBA" id="ARBA00022617"/>
    </source>
</evidence>
<dbReference type="InterPro" id="IPR001199">
    <property type="entry name" value="Cyt_B5-like_heme/steroid-bd"/>
</dbReference>
<keyword evidence="5 8" id="KW-0408">Iron</keyword>
<keyword evidence="3" id="KW-0812">Transmembrane</keyword>
<dbReference type="Gene3D" id="3.10.120.10">
    <property type="entry name" value="Cytochrome b5-like heme/steroid binding domain"/>
    <property type="match status" value="1"/>
</dbReference>
<dbReference type="VEuPathDB" id="VectorBase:PPAPM1_004780"/>
<dbReference type="EMBL" id="AJVK01012959">
    <property type="status" value="NOT_ANNOTATED_CDS"/>
    <property type="molecule type" value="Genomic_DNA"/>
</dbReference>
<dbReference type="FunFam" id="3.10.120.10:FF:000002">
    <property type="entry name" value="Cytochrome b5 type B"/>
    <property type="match status" value="1"/>
</dbReference>
<evidence type="ECO:0000256" key="6">
    <source>
        <dbReference type="ARBA" id="ARBA00023136"/>
    </source>
</evidence>
<dbReference type="GO" id="GO:0046872">
    <property type="term" value="F:metal ion binding"/>
    <property type="evidence" value="ECO:0007669"/>
    <property type="project" value="UniProtKB-UniRule"/>
</dbReference>
<dbReference type="EnsemblMetazoa" id="PPAI004285-RA">
    <property type="protein sequence ID" value="PPAI004285-PA"/>
    <property type="gene ID" value="PPAI004285"/>
</dbReference>
<dbReference type="SUPFAM" id="SSF55856">
    <property type="entry name" value="Cytochrome b5-like heme/steroid binding domain"/>
    <property type="match status" value="1"/>
</dbReference>
<organism evidence="9 10">
    <name type="scientific">Phlebotomus papatasi</name>
    <name type="common">Sandfly</name>
    <dbReference type="NCBI Taxonomy" id="29031"/>
    <lineage>
        <taxon>Eukaryota</taxon>
        <taxon>Metazoa</taxon>
        <taxon>Ecdysozoa</taxon>
        <taxon>Arthropoda</taxon>
        <taxon>Hexapoda</taxon>
        <taxon>Insecta</taxon>
        <taxon>Pterygota</taxon>
        <taxon>Neoptera</taxon>
        <taxon>Endopterygota</taxon>
        <taxon>Diptera</taxon>
        <taxon>Nematocera</taxon>
        <taxon>Psychodoidea</taxon>
        <taxon>Psychodidae</taxon>
        <taxon>Phlebotomus</taxon>
        <taxon>Phlebotomus</taxon>
    </lineage>
</organism>
<keyword evidence="10" id="KW-1185">Reference proteome</keyword>
<dbReference type="PROSITE" id="PS00191">
    <property type="entry name" value="CYTOCHROME_B5_1"/>
    <property type="match status" value="1"/>
</dbReference>